<dbReference type="AlphaFoldDB" id="A0A5P1FD36"/>
<keyword evidence="3" id="KW-0805">Transcription regulation</keyword>
<dbReference type="Gramene" id="ONK74779">
    <property type="protein sequence ID" value="ONK74779"/>
    <property type="gene ID" value="A4U43_C03F10060"/>
</dbReference>
<organism evidence="10 11">
    <name type="scientific">Asparagus officinalis</name>
    <name type="common">Garden asparagus</name>
    <dbReference type="NCBI Taxonomy" id="4686"/>
    <lineage>
        <taxon>Eukaryota</taxon>
        <taxon>Viridiplantae</taxon>
        <taxon>Streptophyta</taxon>
        <taxon>Embryophyta</taxon>
        <taxon>Tracheophyta</taxon>
        <taxon>Spermatophyta</taxon>
        <taxon>Magnoliopsida</taxon>
        <taxon>Liliopsida</taxon>
        <taxon>Asparagales</taxon>
        <taxon>Asparagaceae</taxon>
        <taxon>Asparagoideae</taxon>
        <taxon>Asparagus</taxon>
    </lineage>
</organism>
<dbReference type="PANTHER" id="PTHR47999:SF24">
    <property type="entry name" value="TRANSCRIPTION FACTOR MYB90"/>
    <property type="match status" value="1"/>
</dbReference>
<accession>A0A5P1FD36</accession>
<comment type="subcellular location">
    <subcellularLocation>
        <location evidence="1">Nucleus</location>
    </subcellularLocation>
</comment>
<evidence type="ECO:0000256" key="5">
    <source>
        <dbReference type="ARBA" id="ARBA00023159"/>
    </source>
</evidence>
<keyword evidence="2" id="KW-0677">Repeat</keyword>
<evidence type="ECO:0000256" key="7">
    <source>
        <dbReference type="ARBA" id="ARBA00023242"/>
    </source>
</evidence>
<dbReference type="EMBL" id="CM007383">
    <property type="protein sequence ID" value="ONK74779.1"/>
    <property type="molecule type" value="Genomic_DNA"/>
</dbReference>
<evidence type="ECO:0000313" key="11">
    <source>
        <dbReference type="Proteomes" id="UP000243459"/>
    </source>
</evidence>
<dbReference type="Gene3D" id="1.10.10.60">
    <property type="entry name" value="Homeodomain-like"/>
    <property type="match status" value="1"/>
</dbReference>
<dbReference type="PROSITE" id="PS50090">
    <property type="entry name" value="MYB_LIKE"/>
    <property type="match status" value="1"/>
</dbReference>
<protein>
    <submittedName>
        <fullName evidence="10">Uncharacterized protein</fullName>
    </submittedName>
</protein>
<keyword evidence="11" id="KW-1185">Reference proteome</keyword>
<name>A0A5P1FD36_ASPOF</name>
<dbReference type="InterPro" id="IPR009057">
    <property type="entry name" value="Homeodomain-like_sf"/>
</dbReference>
<feature type="domain" description="Myb-like" evidence="8">
    <location>
        <begin position="49"/>
        <end position="77"/>
    </location>
</feature>
<evidence type="ECO:0000256" key="3">
    <source>
        <dbReference type="ARBA" id="ARBA00023015"/>
    </source>
</evidence>
<dbReference type="OMA" id="PSINFIW"/>
<evidence type="ECO:0000313" key="10">
    <source>
        <dbReference type="EMBL" id="ONK74779.1"/>
    </source>
</evidence>
<dbReference type="InterPro" id="IPR001005">
    <property type="entry name" value="SANT/Myb"/>
</dbReference>
<dbReference type="InterPro" id="IPR015495">
    <property type="entry name" value="Myb_TF_plants"/>
</dbReference>
<evidence type="ECO:0000256" key="1">
    <source>
        <dbReference type="ARBA" id="ARBA00004123"/>
    </source>
</evidence>
<dbReference type="SUPFAM" id="SSF46689">
    <property type="entry name" value="Homeodomain-like"/>
    <property type="match status" value="1"/>
</dbReference>
<evidence type="ECO:0000259" key="9">
    <source>
        <dbReference type="PROSITE" id="PS51294"/>
    </source>
</evidence>
<dbReference type="CDD" id="cd00167">
    <property type="entry name" value="SANT"/>
    <property type="match status" value="1"/>
</dbReference>
<keyword evidence="6" id="KW-0804">Transcription</keyword>
<dbReference type="GO" id="GO:0003677">
    <property type="term" value="F:DNA binding"/>
    <property type="evidence" value="ECO:0007669"/>
    <property type="project" value="UniProtKB-KW"/>
</dbReference>
<dbReference type="InterPro" id="IPR017930">
    <property type="entry name" value="Myb_dom"/>
</dbReference>
<evidence type="ECO:0000256" key="2">
    <source>
        <dbReference type="ARBA" id="ARBA00022737"/>
    </source>
</evidence>
<dbReference type="GO" id="GO:0005634">
    <property type="term" value="C:nucleus"/>
    <property type="evidence" value="ECO:0007669"/>
    <property type="project" value="UniProtKB-SubCell"/>
</dbReference>
<reference evidence="11" key="1">
    <citation type="journal article" date="2017" name="Nat. Commun.">
        <title>The asparagus genome sheds light on the origin and evolution of a young Y chromosome.</title>
        <authorList>
            <person name="Harkess A."/>
            <person name="Zhou J."/>
            <person name="Xu C."/>
            <person name="Bowers J.E."/>
            <person name="Van der Hulst R."/>
            <person name="Ayyampalayam S."/>
            <person name="Mercati F."/>
            <person name="Riccardi P."/>
            <person name="McKain M.R."/>
            <person name="Kakrana A."/>
            <person name="Tang H."/>
            <person name="Ray J."/>
            <person name="Groenendijk J."/>
            <person name="Arikit S."/>
            <person name="Mathioni S.M."/>
            <person name="Nakano M."/>
            <person name="Shan H."/>
            <person name="Telgmann-Rauber A."/>
            <person name="Kanno A."/>
            <person name="Yue Z."/>
            <person name="Chen H."/>
            <person name="Li W."/>
            <person name="Chen Y."/>
            <person name="Xu X."/>
            <person name="Zhang Y."/>
            <person name="Luo S."/>
            <person name="Chen H."/>
            <person name="Gao J."/>
            <person name="Mao Z."/>
            <person name="Pires J.C."/>
            <person name="Luo M."/>
            <person name="Kudrna D."/>
            <person name="Wing R.A."/>
            <person name="Meyers B.C."/>
            <person name="Yi K."/>
            <person name="Kong H."/>
            <person name="Lavrijsen P."/>
            <person name="Sunseri F."/>
            <person name="Falavigna A."/>
            <person name="Ye Y."/>
            <person name="Leebens-Mack J.H."/>
            <person name="Chen G."/>
        </authorList>
    </citation>
    <scope>NUCLEOTIDE SEQUENCE [LARGE SCALE GENOMIC DNA]</scope>
    <source>
        <strain evidence="11">cv. DH0086</strain>
    </source>
</reference>
<evidence type="ECO:0000256" key="6">
    <source>
        <dbReference type="ARBA" id="ARBA00023163"/>
    </source>
</evidence>
<evidence type="ECO:0000259" key="8">
    <source>
        <dbReference type="PROSITE" id="PS50090"/>
    </source>
</evidence>
<dbReference type="Pfam" id="PF00249">
    <property type="entry name" value="Myb_DNA-binding"/>
    <property type="match status" value="1"/>
</dbReference>
<keyword evidence="4" id="KW-0238">DNA-binding</keyword>
<dbReference type="Proteomes" id="UP000243459">
    <property type="component" value="Chromosome 3"/>
</dbReference>
<sequence>MKVLTGPTSNTSRTLKYIHRLHSASTTNHMLLLAPMFNSTLLAHQIHEGKVTRWSLIAGRLPGRTANDVKNFWNTHLSKQLLAEKHGKEAEAAYVEVIKPQPQTIPWNWKWSKDNEASESNNQQEEANILKHLSTSSSTNATCLESKNFSASNIEEVGMMQELQADFRSEDIGSFGHDDFLLEGFLGWEDMRADISLWSDFEYI</sequence>
<dbReference type="PANTHER" id="PTHR47999">
    <property type="entry name" value="TRANSCRIPTION FACTOR MYB8-RELATED-RELATED"/>
    <property type="match status" value="1"/>
</dbReference>
<dbReference type="PROSITE" id="PS51294">
    <property type="entry name" value="HTH_MYB"/>
    <property type="match status" value="1"/>
</dbReference>
<evidence type="ECO:0000256" key="4">
    <source>
        <dbReference type="ARBA" id="ARBA00023125"/>
    </source>
</evidence>
<gene>
    <name evidence="10" type="ORF">A4U43_C03F10060</name>
</gene>
<proteinExistence type="predicted"/>
<keyword evidence="5" id="KW-0010">Activator</keyword>
<feature type="domain" description="HTH myb-type" evidence="9">
    <location>
        <begin position="48"/>
        <end position="81"/>
    </location>
</feature>
<keyword evidence="7" id="KW-0539">Nucleus</keyword>